<evidence type="ECO:0000313" key="1">
    <source>
        <dbReference type="EMBL" id="MDO1451531.1"/>
    </source>
</evidence>
<protein>
    <recommendedName>
        <fullName evidence="3">STAS/SEC14 domain-containing protein</fullName>
    </recommendedName>
</protein>
<proteinExistence type="predicted"/>
<gene>
    <name evidence="1" type="ORF">Q0590_34985</name>
</gene>
<name>A0ABT8RHF4_9BACT</name>
<evidence type="ECO:0000313" key="2">
    <source>
        <dbReference type="Proteomes" id="UP001168528"/>
    </source>
</evidence>
<dbReference type="RefSeq" id="WP_302042328.1">
    <property type="nucleotide sequence ID" value="NZ_JAUKPO010000065.1"/>
</dbReference>
<dbReference type="Proteomes" id="UP001168528">
    <property type="component" value="Unassembled WGS sequence"/>
</dbReference>
<dbReference type="EMBL" id="JAUKPO010000065">
    <property type="protein sequence ID" value="MDO1451531.1"/>
    <property type="molecule type" value="Genomic_DNA"/>
</dbReference>
<evidence type="ECO:0008006" key="3">
    <source>
        <dbReference type="Google" id="ProtNLM"/>
    </source>
</evidence>
<reference evidence="1" key="1">
    <citation type="submission" date="2023-07" db="EMBL/GenBank/DDBJ databases">
        <title>The genome sequence of Rhodocytophaga aerolata KACC 12507.</title>
        <authorList>
            <person name="Zhang X."/>
        </authorList>
    </citation>
    <scope>NUCLEOTIDE SEQUENCE</scope>
    <source>
        <strain evidence="1">KACC 12507</strain>
    </source>
</reference>
<organism evidence="1 2">
    <name type="scientific">Rhodocytophaga aerolata</name>
    <dbReference type="NCBI Taxonomy" id="455078"/>
    <lineage>
        <taxon>Bacteria</taxon>
        <taxon>Pseudomonadati</taxon>
        <taxon>Bacteroidota</taxon>
        <taxon>Cytophagia</taxon>
        <taxon>Cytophagales</taxon>
        <taxon>Rhodocytophagaceae</taxon>
        <taxon>Rhodocytophaga</taxon>
    </lineage>
</organism>
<accession>A0ABT8RHF4</accession>
<comment type="caution">
    <text evidence="1">The sequence shown here is derived from an EMBL/GenBank/DDBJ whole genome shotgun (WGS) entry which is preliminary data.</text>
</comment>
<keyword evidence="2" id="KW-1185">Reference proteome</keyword>
<sequence length="53" mass="6220">MERMAHIHSTNYFTQLSSQNALKNIIDGMKIYHFSGHNEAIKWLNESNEEVKI</sequence>